<dbReference type="InterPro" id="IPR011009">
    <property type="entry name" value="Kinase-like_dom_sf"/>
</dbReference>
<dbReference type="EMBL" id="JAUKUA010000008">
    <property type="protein sequence ID" value="KAK0702644.1"/>
    <property type="molecule type" value="Genomic_DNA"/>
</dbReference>
<keyword evidence="5" id="KW-1185">Reference proteome</keyword>
<evidence type="ECO:0000313" key="4">
    <source>
        <dbReference type="EMBL" id="KAK0702644.1"/>
    </source>
</evidence>
<dbReference type="GO" id="GO:0005737">
    <property type="term" value="C:cytoplasm"/>
    <property type="evidence" value="ECO:0007669"/>
    <property type="project" value="TreeGrafter"/>
</dbReference>
<accession>A0AA39ZS28</accession>
<reference evidence="4" key="1">
    <citation type="submission" date="2023-06" db="EMBL/GenBank/DDBJ databases">
        <title>Genome-scale phylogeny and comparative genomics of the fungal order Sordariales.</title>
        <authorList>
            <consortium name="Lawrence Berkeley National Laboratory"/>
            <person name="Hensen N."/>
            <person name="Bonometti L."/>
            <person name="Westerberg I."/>
            <person name="Brannstrom I.O."/>
            <person name="Guillou S."/>
            <person name="Cros-Aarteil S."/>
            <person name="Calhoun S."/>
            <person name="Haridas S."/>
            <person name="Kuo A."/>
            <person name="Mondo S."/>
            <person name="Pangilinan J."/>
            <person name="Riley R."/>
            <person name="Labutti K."/>
            <person name="Andreopoulos B."/>
            <person name="Lipzen A."/>
            <person name="Chen C."/>
            <person name="Yanf M."/>
            <person name="Daum C."/>
            <person name="Ng V."/>
            <person name="Clum A."/>
            <person name="Steindorff A."/>
            <person name="Ohm R."/>
            <person name="Martin F."/>
            <person name="Silar P."/>
            <person name="Natvig D."/>
            <person name="Lalanne C."/>
            <person name="Gautier V."/>
            <person name="Ament-Velasquez S.L."/>
            <person name="Kruys A."/>
            <person name="Hutchinson M.I."/>
            <person name="Powell A.J."/>
            <person name="Barry K."/>
            <person name="Miller A.N."/>
            <person name="Grigoriev I.V."/>
            <person name="Debuchy R."/>
            <person name="Gladieux P."/>
            <person name="Thoren M.H."/>
            <person name="Johannesson H."/>
        </authorList>
    </citation>
    <scope>NUCLEOTIDE SEQUENCE</scope>
    <source>
        <strain evidence="4">SMH4607-1</strain>
    </source>
</reference>
<proteinExistence type="inferred from homology"/>
<gene>
    <name evidence="4" type="ORF">B0H67DRAFT_499869</name>
</gene>
<organism evidence="4 5">
    <name type="scientific">Lasiosphaeris hirsuta</name>
    <dbReference type="NCBI Taxonomy" id="260670"/>
    <lineage>
        <taxon>Eukaryota</taxon>
        <taxon>Fungi</taxon>
        <taxon>Dikarya</taxon>
        <taxon>Ascomycota</taxon>
        <taxon>Pezizomycotina</taxon>
        <taxon>Sordariomycetes</taxon>
        <taxon>Sordariomycetidae</taxon>
        <taxon>Sordariales</taxon>
        <taxon>Lasiosphaeriaceae</taxon>
        <taxon>Lasiosphaeris</taxon>
    </lineage>
</organism>
<dbReference type="PANTHER" id="PTHR22603:SF66">
    <property type="entry name" value="ETHANOLAMINE KINASE"/>
    <property type="match status" value="1"/>
</dbReference>
<comment type="pathway">
    <text evidence="1">Phospholipid metabolism; phosphatidylethanolamine biosynthesis; phosphatidylethanolamine from ethanolamine: step 1/3.</text>
</comment>
<evidence type="ECO:0000256" key="2">
    <source>
        <dbReference type="ARBA" id="ARBA00038211"/>
    </source>
</evidence>
<comment type="similarity">
    <text evidence="2">Belongs to the choline/ethanolamine kinase family.</text>
</comment>
<dbReference type="CDD" id="cd05157">
    <property type="entry name" value="ETNK_euk"/>
    <property type="match status" value="1"/>
</dbReference>
<dbReference type="GO" id="GO:0004305">
    <property type="term" value="F:ethanolamine kinase activity"/>
    <property type="evidence" value="ECO:0007669"/>
    <property type="project" value="UniProtKB-EC"/>
</dbReference>
<comment type="caution">
    <text evidence="4">The sequence shown here is derived from an EMBL/GenBank/DDBJ whole genome shotgun (WGS) entry which is preliminary data.</text>
</comment>
<keyword evidence="4" id="KW-0418">Kinase</keyword>
<keyword evidence="4" id="KW-0808">Transferase</keyword>
<name>A0AA39ZS28_9PEZI</name>
<sequence length="409" mass="46001">MASFGPTHGHATRLRCIELTFDPHNFYQSASNLAYSIHPEWCEKTGEIDVVQLMGGITNTLLKVTKRVPGRSQTDNDRDSVLIRAYGNGSDNFIDRDRDVATHIVCAEYGFAPPLLARCKNGVLYRYIIGQTCTPQDLITEPVWRAVAKHLGEWHARLPTNMAAEAKCADPQSNKSRSDLSSKSPVLDIWAVMQRWTNALPCASPAQKTQKQLLQIELDRSFRHLVKASQCGSESDRLVLGHCDLGSANIILLPKDPAHDEVRVSFIDYEYAVPCPAAFDIANHFAEWAGYDCDYSALPTKSVRRRFLQYYLESFKAHCGEAPSPGLMLDALFEEVDRYRGMPGLYGGLWALLQAAVSQINFDYTTLAEGRLGEYYAWRAEEDGSRARGGKDMPFRERRWAECQFFSQA</sequence>
<dbReference type="AlphaFoldDB" id="A0AA39ZS28"/>
<evidence type="ECO:0000256" key="1">
    <source>
        <dbReference type="ARBA" id="ARBA00037883"/>
    </source>
</evidence>
<dbReference type="GO" id="GO:0006646">
    <property type="term" value="P:phosphatidylethanolamine biosynthetic process"/>
    <property type="evidence" value="ECO:0007669"/>
    <property type="project" value="TreeGrafter"/>
</dbReference>
<evidence type="ECO:0000313" key="5">
    <source>
        <dbReference type="Proteomes" id="UP001172102"/>
    </source>
</evidence>
<dbReference type="Gene3D" id="3.30.200.20">
    <property type="entry name" value="Phosphorylase Kinase, domain 1"/>
    <property type="match status" value="1"/>
</dbReference>
<dbReference type="EC" id="2.7.1.82" evidence="3"/>
<dbReference type="PANTHER" id="PTHR22603">
    <property type="entry name" value="CHOLINE/ETHANOALAMINE KINASE"/>
    <property type="match status" value="1"/>
</dbReference>
<dbReference type="Proteomes" id="UP001172102">
    <property type="component" value="Unassembled WGS sequence"/>
</dbReference>
<dbReference type="SUPFAM" id="SSF56112">
    <property type="entry name" value="Protein kinase-like (PK-like)"/>
    <property type="match status" value="1"/>
</dbReference>
<dbReference type="Gene3D" id="3.90.1200.10">
    <property type="match status" value="1"/>
</dbReference>
<dbReference type="Pfam" id="PF01633">
    <property type="entry name" value="Choline_kinase"/>
    <property type="match status" value="1"/>
</dbReference>
<protein>
    <recommendedName>
        <fullName evidence="3">ethanolamine kinase</fullName>
        <ecNumber evidence="3">2.7.1.82</ecNumber>
    </recommendedName>
</protein>
<evidence type="ECO:0000256" key="3">
    <source>
        <dbReference type="ARBA" id="ARBA00038874"/>
    </source>
</evidence>